<dbReference type="Pfam" id="PF17782">
    <property type="entry name" value="WHD_DprA"/>
    <property type="match status" value="1"/>
</dbReference>
<comment type="similarity">
    <text evidence="1">Belongs to the DprA/Smf family.</text>
</comment>
<dbReference type="InterPro" id="IPR003488">
    <property type="entry name" value="DprA"/>
</dbReference>
<gene>
    <name evidence="5" type="ORF">LY56_00745</name>
</gene>
<dbReference type="InterPro" id="IPR036390">
    <property type="entry name" value="WH_DNA-bd_sf"/>
</dbReference>
<evidence type="ECO:0000259" key="3">
    <source>
        <dbReference type="Pfam" id="PF02481"/>
    </source>
</evidence>
<evidence type="ECO:0000313" key="5">
    <source>
        <dbReference type="EMBL" id="PZX46545.1"/>
    </source>
</evidence>
<dbReference type="AlphaFoldDB" id="A0A2W7R7G3"/>
<dbReference type="EMBL" id="QKZQ01000003">
    <property type="protein sequence ID" value="PZX46545.1"/>
    <property type="molecule type" value="Genomic_DNA"/>
</dbReference>
<dbReference type="GO" id="GO:0009294">
    <property type="term" value="P:DNA-mediated transformation"/>
    <property type="evidence" value="ECO:0007669"/>
    <property type="project" value="InterPro"/>
</dbReference>
<dbReference type="OrthoDB" id="9785707at2"/>
<dbReference type="Pfam" id="PF21102">
    <property type="entry name" value="DprA_N"/>
    <property type="match status" value="1"/>
</dbReference>
<dbReference type="InterPro" id="IPR041614">
    <property type="entry name" value="DprA_WH"/>
</dbReference>
<evidence type="ECO:0000256" key="2">
    <source>
        <dbReference type="SAM" id="MobiDB-lite"/>
    </source>
</evidence>
<dbReference type="SUPFAM" id="SSF102405">
    <property type="entry name" value="MCP/YpsA-like"/>
    <property type="match status" value="1"/>
</dbReference>
<feature type="compositionally biased region" description="Pro residues" evidence="2">
    <location>
        <begin position="305"/>
        <end position="320"/>
    </location>
</feature>
<accession>A0A2W7R7G3</accession>
<evidence type="ECO:0000313" key="6">
    <source>
        <dbReference type="Proteomes" id="UP000249364"/>
    </source>
</evidence>
<dbReference type="PANTHER" id="PTHR43022:SF1">
    <property type="entry name" value="PROTEIN SMF"/>
    <property type="match status" value="1"/>
</dbReference>
<protein>
    <submittedName>
        <fullName evidence="5">DNA processing protein</fullName>
    </submittedName>
</protein>
<feature type="domain" description="DprA winged helix" evidence="4">
    <location>
        <begin position="314"/>
        <end position="374"/>
    </location>
</feature>
<dbReference type="Gene3D" id="3.40.50.450">
    <property type="match status" value="1"/>
</dbReference>
<feature type="domain" description="Smf/DprA SLOG" evidence="3">
    <location>
        <begin position="89"/>
        <end position="295"/>
    </location>
</feature>
<dbReference type="PANTHER" id="PTHR43022">
    <property type="entry name" value="PROTEIN SMF"/>
    <property type="match status" value="1"/>
</dbReference>
<dbReference type="NCBIfam" id="TIGR00732">
    <property type="entry name" value="dprA"/>
    <property type="match status" value="1"/>
</dbReference>
<proteinExistence type="inferred from homology"/>
<sequence length="379" mass="40133">MAKDLFSSHPPFTPPTTEEDRLSWLRLIRSPRVGPATFHRLMSEHGCATTALDVLPSLAKAAGVDGYSPCAREVAQAEIELARAKGARMLCLGTDAYPHTLASISDAPPLLWCIGKRAPILRPMVALVGARNASSLGTRMARALAEGLGHEGYTIVSGLARGVDAAAHHASLKTGTIAVMGGGVDVIYPTENTVLAAAIADQGLRLSEQPMSLHPQARHFPPRNRIISGLALAVVVVEAAEKSGTLITVRDALDQGREIMAVPGHPVDGRAGGCNRLIREGATLVRHVEDVLEVLRRLQAKQGQPPAPEPDTTPPAPQPAPASQELHQRILDLLGPSPVAEDQLIRDLSLSAATISPALVMMEMQGVVRRHPGGLVSRN</sequence>
<comment type="caution">
    <text evidence="5">The sequence shown here is derived from an EMBL/GenBank/DDBJ whole genome shotgun (WGS) entry which is preliminary data.</text>
</comment>
<organism evidence="5 6">
    <name type="scientific">Roseinatronobacter thiooxidans</name>
    <dbReference type="NCBI Taxonomy" id="121821"/>
    <lineage>
        <taxon>Bacteria</taxon>
        <taxon>Pseudomonadati</taxon>
        <taxon>Pseudomonadota</taxon>
        <taxon>Alphaproteobacteria</taxon>
        <taxon>Rhodobacterales</taxon>
        <taxon>Paracoccaceae</taxon>
        <taxon>Roseinatronobacter</taxon>
    </lineage>
</organism>
<evidence type="ECO:0000259" key="4">
    <source>
        <dbReference type="Pfam" id="PF17782"/>
    </source>
</evidence>
<evidence type="ECO:0000256" key="1">
    <source>
        <dbReference type="ARBA" id="ARBA00006525"/>
    </source>
</evidence>
<dbReference type="Proteomes" id="UP000249364">
    <property type="component" value="Unassembled WGS sequence"/>
</dbReference>
<dbReference type="Gene3D" id="1.10.10.10">
    <property type="entry name" value="Winged helix-like DNA-binding domain superfamily/Winged helix DNA-binding domain"/>
    <property type="match status" value="1"/>
</dbReference>
<dbReference type="InterPro" id="IPR057666">
    <property type="entry name" value="DrpA_SLOG"/>
</dbReference>
<name>A0A2W7R7G3_9RHOB</name>
<dbReference type="Pfam" id="PF02481">
    <property type="entry name" value="DNA_processg_A"/>
    <property type="match status" value="1"/>
</dbReference>
<feature type="region of interest" description="Disordered" evidence="2">
    <location>
        <begin position="300"/>
        <end position="324"/>
    </location>
</feature>
<dbReference type="InterPro" id="IPR036388">
    <property type="entry name" value="WH-like_DNA-bd_sf"/>
</dbReference>
<reference evidence="5 6" key="1">
    <citation type="submission" date="2018-06" db="EMBL/GenBank/DDBJ databases">
        <title>Genomic Encyclopedia of Archaeal and Bacterial Type Strains, Phase II (KMG-II): from individual species to whole genera.</title>
        <authorList>
            <person name="Goeker M."/>
        </authorList>
    </citation>
    <scope>NUCLEOTIDE SEQUENCE [LARGE SCALE GENOMIC DNA]</scope>
    <source>
        <strain evidence="5 6">DSM 13087</strain>
    </source>
</reference>
<keyword evidence="6" id="KW-1185">Reference proteome</keyword>
<dbReference type="SUPFAM" id="SSF46785">
    <property type="entry name" value="Winged helix' DNA-binding domain"/>
    <property type="match status" value="1"/>
</dbReference>
<dbReference type="STRING" id="121821.GCA_001870675_03103"/>
<dbReference type="RefSeq" id="WP_071470867.1">
    <property type="nucleotide sequence ID" value="NZ_MEHT01000045.1"/>
</dbReference>